<sequence length="116" mass="12980">MDGDVKFSMTRILFSKKHNTFFALPQASWLTLSDSDCRGTETSWFSIHPPASLSSLHQPSFLPRVTLMRAAARRLAVSVWDACLHYSSFGEQGRWTAMSSNWITEVCSGLLGRHSA</sequence>
<accession>A0ABU7B6K5</accession>
<dbReference type="EMBL" id="JAHUTI010042269">
    <property type="protein sequence ID" value="MED6246182.1"/>
    <property type="molecule type" value="Genomic_DNA"/>
</dbReference>
<dbReference type="Proteomes" id="UP001345963">
    <property type="component" value="Unassembled WGS sequence"/>
</dbReference>
<protein>
    <submittedName>
        <fullName evidence="1">Uncharacterized protein</fullName>
    </submittedName>
</protein>
<gene>
    <name evidence="1" type="ORF">ATANTOWER_014014</name>
</gene>
<evidence type="ECO:0000313" key="2">
    <source>
        <dbReference type="Proteomes" id="UP001345963"/>
    </source>
</evidence>
<comment type="caution">
    <text evidence="1">The sequence shown here is derived from an EMBL/GenBank/DDBJ whole genome shotgun (WGS) entry which is preliminary data.</text>
</comment>
<proteinExistence type="predicted"/>
<name>A0ABU7B6K5_9TELE</name>
<evidence type="ECO:0000313" key="1">
    <source>
        <dbReference type="EMBL" id="MED6246182.1"/>
    </source>
</evidence>
<organism evidence="1 2">
    <name type="scientific">Ataeniobius toweri</name>
    <dbReference type="NCBI Taxonomy" id="208326"/>
    <lineage>
        <taxon>Eukaryota</taxon>
        <taxon>Metazoa</taxon>
        <taxon>Chordata</taxon>
        <taxon>Craniata</taxon>
        <taxon>Vertebrata</taxon>
        <taxon>Euteleostomi</taxon>
        <taxon>Actinopterygii</taxon>
        <taxon>Neopterygii</taxon>
        <taxon>Teleostei</taxon>
        <taxon>Neoteleostei</taxon>
        <taxon>Acanthomorphata</taxon>
        <taxon>Ovalentaria</taxon>
        <taxon>Atherinomorphae</taxon>
        <taxon>Cyprinodontiformes</taxon>
        <taxon>Goodeidae</taxon>
        <taxon>Ataeniobius</taxon>
    </lineage>
</organism>
<reference evidence="1 2" key="1">
    <citation type="submission" date="2021-07" db="EMBL/GenBank/DDBJ databases">
        <authorList>
            <person name="Palmer J.M."/>
        </authorList>
    </citation>
    <scope>NUCLEOTIDE SEQUENCE [LARGE SCALE GENOMIC DNA]</scope>
    <source>
        <strain evidence="1 2">AT_MEX2019</strain>
        <tissue evidence="1">Muscle</tissue>
    </source>
</reference>
<keyword evidence="2" id="KW-1185">Reference proteome</keyword>